<reference evidence="2 3" key="2">
    <citation type="submission" date="2024-01" db="EMBL/GenBank/DDBJ databases">
        <title>Comparative genomics of Cryptococcus and Kwoniella reveals pathogenesis evolution and contrasting modes of karyotype evolution via chromosome fusion or intercentromeric recombination.</title>
        <authorList>
            <person name="Coelho M.A."/>
            <person name="David-Palma M."/>
            <person name="Shea T."/>
            <person name="Bowers K."/>
            <person name="Mcginley-Smith S."/>
            <person name="Mohammad A.W."/>
            <person name="Gnirke A."/>
            <person name="Yurkov A.M."/>
            <person name="Nowrousian M."/>
            <person name="Sun S."/>
            <person name="Cuomo C.A."/>
            <person name="Heitman J."/>
        </authorList>
    </citation>
    <scope>NUCLEOTIDE SEQUENCE [LARGE SCALE GENOMIC DNA]</scope>
    <source>
        <strain evidence="2 3">IND107</strain>
    </source>
</reference>
<keyword evidence="3" id="KW-1185">Reference proteome</keyword>
<dbReference type="PANTHER" id="PTHR33979">
    <property type="entry name" value="OS02G0221600 PROTEIN"/>
    <property type="match status" value="1"/>
</dbReference>
<proteinExistence type="predicted"/>
<gene>
    <name evidence="2" type="ORF">I308_101884</name>
</gene>
<accession>A0ABR3BVT0</accession>
<keyword evidence="1" id="KW-0472">Membrane</keyword>
<name>A0ABR3BVT0_9TREE</name>
<dbReference type="PANTHER" id="PTHR33979:SF2">
    <property type="entry name" value="PEPTIDASE M50B-LIKE-DOMAIN-CONTAINING PROTEIN"/>
    <property type="match status" value="1"/>
</dbReference>
<dbReference type="GeneID" id="91988742"/>
<evidence type="ECO:0000313" key="3">
    <source>
        <dbReference type="Proteomes" id="UP000054399"/>
    </source>
</evidence>
<reference evidence="3" key="1">
    <citation type="submission" date="2015-01" db="EMBL/GenBank/DDBJ databases">
        <title>The Genome Sequence of Cryptococcus gattii MMRL2647.</title>
        <authorList>
            <consortium name="The Broad Institute Genomics Platform"/>
            <person name="Cuomo C."/>
            <person name="Litvintseva A."/>
            <person name="Chen Y."/>
            <person name="Heitman J."/>
            <person name="Sun S."/>
            <person name="Springer D."/>
            <person name="Dromer F."/>
            <person name="Young S."/>
            <person name="Zeng Q."/>
            <person name="Gargeya S."/>
            <person name="Abouelleil A."/>
            <person name="Alvarado L."/>
            <person name="Chapman S.B."/>
            <person name="Gainer-Dewar J."/>
            <person name="Goldberg J."/>
            <person name="Griggs A."/>
            <person name="Gujja S."/>
            <person name="Hansen M."/>
            <person name="Howarth C."/>
            <person name="Imamovic A."/>
            <person name="Larimer J."/>
            <person name="Murphy C."/>
            <person name="Naylor J."/>
            <person name="Pearson M."/>
            <person name="Priest M."/>
            <person name="Roberts A."/>
            <person name="Saif S."/>
            <person name="Shea T."/>
            <person name="Sykes S."/>
            <person name="Wortman J."/>
            <person name="Nusbaum C."/>
            <person name="Birren B."/>
        </authorList>
    </citation>
    <scope>NUCLEOTIDE SEQUENCE [LARGE SCALE GENOMIC DNA]</scope>
    <source>
        <strain evidence="3">IND107</strain>
    </source>
</reference>
<feature type="transmembrane region" description="Helical" evidence="1">
    <location>
        <begin position="254"/>
        <end position="273"/>
    </location>
</feature>
<dbReference type="Proteomes" id="UP000054399">
    <property type="component" value="Unassembled WGS sequence"/>
</dbReference>
<comment type="caution">
    <text evidence="2">The sequence shown here is derived from an EMBL/GenBank/DDBJ whole genome shotgun (WGS) entry which is preliminary data.</text>
</comment>
<dbReference type="EMBL" id="ATAM02000003">
    <property type="protein sequence ID" value="KAL0252492.1"/>
    <property type="molecule type" value="Genomic_DNA"/>
</dbReference>
<feature type="transmembrane region" description="Helical" evidence="1">
    <location>
        <begin position="232"/>
        <end position="248"/>
    </location>
</feature>
<sequence length="393" mass="45603">MEVRGLVDPLVNWVKEGSDGNWSPSHPTDAQRESILFLCGAFLLILVFWQGKIAYWYTTKRMRNKRTGVIKRVRVWKSIPIPILWPFKILTVLYHELSHAVVGMFTIWWREVKYGRPAQRGRIEFIMVDKYEGGLTQFGGDQLRPNSTCWLCRKLPHWLLVLVLGVRCQMVKVRICAWVFRWIFCNKEKASKEMDNYFAATRTRNEKANYYHDDNEDDGGPTEHDLHVSQDIIISCSVLVGILLWVAWNWDDSIYLRFIMLGMGLLSALYAVWDIALDGIKYAEVTESDAALMAEVYNHIIQEHNKRHPHHPKRERGARFYAFIWLFAKVIVIIAVLIGAYFCFRETIAQQAIKSREFLPAQFHYGPADLRDDTKNASDAVSDTVSGWIDNKG</sequence>
<protein>
    <submittedName>
        <fullName evidence="2">Uncharacterized protein</fullName>
    </submittedName>
</protein>
<dbReference type="RefSeq" id="XP_066615212.1">
    <property type="nucleotide sequence ID" value="XM_066756435.1"/>
</dbReference>
<evidence type="ECO:0000313" key="2">
    <source>
        <dbReference type="EMBL" id="KAL0252492.1"/>
    </source>
</evidence>
<feature type="transmembrane region" description="Helical" evidence="1">
    <location>
        <begin position="320"/>
        <end position="342"/>
    </location>
</feature>
<evidence type="ECO:0000256" key="1">
    <source>
        <dbReference type="SAM" id="Phobius"/>
    </source>
</evidence>
<feature type="transmembrane region" description="Helical" evidence="1">
    <location>
        <begin position="35"/>
        <end position="57"/>
    </location>
</feature>
<keyword evidence="1" id="KW-1133">Transmembrane helix</keyword>
<organism evidence="2 3">
    <name type="scientific">Cryptococcus tetragattii IND107</name>
    <dbReference type="NCBI Taxonomy" id="1296105"/>
    <lineage>
        <taxon>Eukaryota</taxon>
        <taxon>Fungi</taxon>
        <taxon>Dikarya</taxon>
        <taxon>Basidiomycota</taxon>
        <taxon>Agaricomycotina</taxon>
        <taxon>Tremellomycetes</taxon>
        <taxon>Tremellales</taxon>
        <taxon>Cryptococcaceae</taxon>
        <taxon>Cryptococcus</taxon>
        <taxon>Cryptococcus gattii species complex</taxon>
    </lineage>
</organism>
<keyword evidence="1" id="KW-0812">Transmembrane</keyword>